<dbReference type="CDD" id="cd00761">
    <property type="entry name" value="Glyco_tranf_GTA_type"/>
    <property type="match status" value="1"/>
</dbReference>
<sequence>MTENTITMAPGPTLTLLVPYYNEADYLPATLASLAAQTDRDFRLVLIDNASTDGSSDLARAALAGWDEGTWQIVAEDRPGKIHALERGLSLVDTPLFATLDADTIYPPGYVAQIHAGFARRQDAAMVMALDVYTDPASLADRLRRKGVCLLAWLTPAKCHAGGCGQAYRTAAFHRAGGFDSEKWPFVLEDHEIVNRVRREGGQVYASSHYCMPAPRRDSRETVNWNGWERFLYIALPGAAMDWFWYRFLYRRFAARRLANVNLRTR</sequence>
<dbReference type="PANTHER" id="PTHR43646:SF2">
    <property type="entry name" value="GLYCOSYLTRANSFERASE 2-LIKE DOMAIN-CONTAINING PROTEIN"/>
    <property type="match status" value="1"/>
</dbReference>
<name>A0A2N0HK43_9SPHN</name>
<evidence type="ECO:0000256" key="2">
    <source>
        <dbReference type="ARBA" id="ARBA00022475"/>
    </source>
</evidence>
<evidence type="ECO:0000313" key="8">
    <source>
        <dbReference type="Proteomes" id="UP000232587"/>
    </source>
</evidence>
<dbReference type="RefSeq" id="WP_100866806.1">
    <property type="nucleotide sequence ID" value="NZ_PHUF01000003.1"/>
</dbReference>
<keyword evidence="5" id="KW-0472">Membrane</keyword>
<dbReference type="Gene3D" id="3.90.550.10">
    <property type="entry name" value="Spore Coat Polysaccharide Biosynthesis Protein SpsA, Chain A"/>
    <property type="match status" value="1"/>
</dbReference>
<dbReference type="EMBL" id="PHUF01000003">
    <property type="protein sequence ID" value="PKB19323.1"/>
    <property type="molecule type" value="Genomic_DNA"/>
</dbReference>
<keyword evidence="2" id="KW-1003">Cell membrane</keyword>
<evidence type="ECO:0000256" key="4">
    <source>
        <dbReference type="ARBA" id="ARBA00022679"/>
    </source>
</evidence>
<evidence type="ECO:0000256" key="3">
    <source>
        <dbReference type="ARBA" id="ARBA00022676"/>
    </source>
</evidence>
<evidence type="ECO:0000259" key="6">
    <source>
        <dbReference type="Pfam" id="PF00535"/>
    </source>
</evidence>
<evidence type="ECO:0000256" key="1">
    <source>
        <dbReference type="ARBA" id="ARBA00004236"/>
    </source>
</evidence>
<dbReference type="OrthoDB" id="8455661at2"/>
<reference evidence="7 8" key="1">
    <citation type="submission" date="2017-11" db="EMBL/GenBank/DDBJ databases">
        <title>Genomic Encyclopedia of Type Strains, Phase III (KMG-III): the genomes of soil and plant-associated and newly described type strains.</title>
        <authorList>
            <person name="Whitman W."/>
        </authorList>
    </citation>
    <scope>NUCLEOTIDE SEQUENCE [LARGE SCALE GENOMIC DNA]</scope>
    <source>
        <strain evidence="7 8">CGMCC 1.12274</strain>
    </source>
</reference>
<dbReference type="AlphaFoldDB" id="A0A2N0HK43"/>
<organism evidence="7 8">
    <name type="scientific">Novosphingobium kunmingense</name>
    <dbReference type="NCBI Taxonomy" id="1211806"/>
    <lineage>
        <taxon>Bacteria</taxon>
        <taxon>Pseudomonadati</taxon>
        <taxon>Pseudomonadota</taxon>
        <taxon>Alphaproteobacteria</taxon>
        <taxon>Sphingomonadales</taxon>
        <taxon>Sphingomonadaceae</taxon>
        <taxon>Novosphingobium</taxon>
    </lineage>
</organism>
<dbReference type="GO" id="GO:0016757">
    <property type="term" value="F:glycosyltransferase activity"/>
    <property type="evidence" value="ECO:0007669"/>
    <property type="project" value="UniProtKB-KW"/>
</dbReference>
<dbReference type="PANTHER" id="PTHR43646">
    <property type="entry name" value="GLYCOSYLTRANSFERASE"/>
    <property type="match status" value="1"/>
</dbReference>
<proteinExistence type="predicted"/>
<dbReference type="Pfam" id="PF00535">
    <property type="entry name" value="Glycos_transf_2"/>
    <property type="match status" value="1"/>
</dbReference>
<gene>
    <name evidence="7" type="ORF">B0I00_1554</name>
</gene>
<dbReference type="InterPro" id="IPR001173">
    <property type="entry name" value="Glyco_trans_2-like"/>
</dbReference>
<accession>A0A2N0HK43</accession>
<protein>
    <submittedName>
        <fullName evidence="7">Glycosyltransferase involved in cell wall biosynthesis</fullName>
    </submittedName>
</protein>
<evidence type="ECO:0000256" key="5">
    <source>
        <dbReference type="ARBA" id="ARBA00023136"/>
    </source>
</evidence>
<keyword evidence="3" id="KW-0328">Glycosyltransferase</keyword>
<dbReference type="Proteomes" id="UP000232587">
    <property type="component" value="Unassembled WGS sequence"/>
</dbReference>
<dbReference type="InterPro" id="IPR029044">
    <property type="entry name" value="Nucleotide-diphossugar_trans"/>
</dbReference>
<dbReference type="SUPFAM" id="SSF53448">
    <property type="entry name" value="Nucleotide-diphospho-sugar transferases"/>
    <property type="match status" value="1"/>
</dbReference>
<keyword evidence="8" id="KW-1185">Reference proteome</keyword>
<comment type="subcellular location">
    <subcellularLocation>
        <location evidence="1">Cell membrane</location>
    </subcellularLocation>
</comment>
<keyword evidence="4 7" id="KW-0808">Transferase</keyword>
<feature type="domain" description="Glycosyltransferase 2-like" evidence="6">
    <location>
        <begin position="16"/>
        <end position="138"/>
    </location>
</feature>
<dbReference type="GO" id="GO:0005886">
    <property type="term" value="C:plasma membrane"/>
    <property type="evidence" value="ECO:0007669"/>
    <property type="project" value="UniProtKB-SubCell"/>
</dbReference>
<comment type="caution">
    <text evidence="7">The sequence shown here is derived from an EMBL/GenBank/DDBJ whole genome shotgun (WGS) entry which is preliminary data.</text>
</comment>
<evidence type="ECO:0000313" key="7">
    <source>
        <dbReference type="EMBL" id="PKB19323.1"/>
    </source>
</evidence>